<evidence type="ECO:0000256" key="20">
    <source>
        <dbReference type="PROSITE-ProRule" id="PRU00121"/>
    </source>
</evidence>
<feature type="compositionally biased region" description="Basic and acidic residues" evidence="22">
    <location>
        <begin position="793"/>
        <end position="806"/>
    </location>
</feature>
<dbReference type="FunFam" id="3.30.200.20:FF:000159">
    <property type="entry name" value="muscle, skeletal receptor tyrosine-protein kinase"/>
    <property type="match status" value="1"/>
</dbReference>
<gene>
    <name evidence="28" type="ORF">KGM_215600</name>
</gene>
<keyword evidence="15" id="KW-0539">Nucleus</keyword>
<evidence type="ECO:0000256" key="23">
    <source>
        <dbReference type="SAM" id="Phobius"/>
    </source>
</evidence>
<reference evidence="28 29" key="1">
    <citation type="journal article" date="2011" name="Cell">
        <title>The monarch butterfly genome yields insights into long-distance migration.</title>
        <authorList>
            <person name="Zhan S."/>
            <person name="Merlin C."/>
            <person name="Boore J.L."/>
            <person name="Reppert S.M."/>
        </authorList>
    </citation>
    <scope>NUCLEOTIDE SEQUENCE [LARGE SCALE GENOMIC DNA]</scope>
    <source>
        <strain evidence="28">F-2</strain>
    </source>
</reference>
<dbReference type="InterPro" id="IPR018056">
    <property type="entry name" value="Kringle_CS"/>
</dbReference>
<keyword evidence="7 21" id="KW-0547">Nucleotide-binding</keyword>
<keyword evidence="5 20" id="KW-0420">Kringle</keyword>
<dbReference type="InterPro" id="IPR002853">
    <property type="entry name" value="TFIIE_asu"/>
</dbReference>
<comment type="caution">
    <text evidence="28">The sequence shown here is derived from an EMBL/GenBank/DDBJ whole genome shotgun (WGS) entry which is preliminary data.</text>
</comment>
<keyword evidence="8" id="KW-0863">Zinc-finger</keyword>
<dbReference type="InterPro" id="IPR000719">
    <property type="entry name" value="Prot_kinase_dom"/>
</dbReference>
<evidence type="ECO:0000256" key="18">
    <source>
        <dbReference type="ARBA" id="ARBA00073913"/>
    </source>
</evidence>
<accession>A0A212EV90</accession>
<feature type="domain" description="HTH TFE/IIEalpha-type" evidence="27">
    <location>
        <begin position="517"/>
        <end position="607"/>
    </location>
</feature>
<dbReference type="FunFam" id="1.10.510.10:FF:000667">
    <property type="entry name" value="Tyrosine-protein kinase receptor"/>
    <property type="match status" value="1"/>
</dbReference>
<evidence type="ECO:0000256" key="9">
    <source>
        <dbReference type="ARBA" id="ARBA00022833"/>
    </source>
</evidence>
<keyword evidence="29" id="KW-1185">Reference proteome</keyword>
<dbReference type="Gene3D" id="1.10.2000.10">
    <property type="entry name" value="Frizzled cysteine-rich domain"/>
    <property type="match status" value="1"/>
</dbReference>
<evidence type="ECO:0000256" key="21">
    <source>
        <dbReference type="PROSITE-ProRule" id="PRU10141"/>
    </source>
</evidence>
<dbReference type="CDD" id="cd00108">
    <property type="entry name" value="KR"/>
    <property type="match status" value="1"/>
</dbReference>
<protein>
    <recommendedName>
        <fullName evidence="18">General transcription factor IIE subunit 1</fullName>
    </recommendedName>
    <alternativeName>
        <fullName evidence="19">Transcription initiation factor IIE subunit alpha</fullName>
    </alternativeName>
</protein>
<dbReference type="InterPro" id="IPR036790">
    <property type="entry name" value="Frizzled_dom_sf"/>
</dbReference>
<dbReference type="GO" id="GO:0005673">
    <property type="term" value="C:transcription factor TFIIE complex"/>
    <property type="evidence" value="ECO:0007669"/>
    <property type="project" value="TreeGrafter"/>
</dbReference>
<dbReference type="Pfam" id="PF00051">
    <property type="entry name" value="Kringle"/>
    <property type="match status" value="1"/>
</dbReference>
<feature type="region of interest" description="Disordered" evidence="22">
    <location>
        <begin position="827"/>
        <end position="849"/>
    </location>
</feature>
<evidence type="ECO:0000256" key="7">
    <source>
        <dbReference type="ARBA" id="ARBA00022741"/>
    </source>
</evidence>
<dbReference type="GO" id="GO:0008270">
    <property type="term" value="F:zinc ion binding"/>
    <property type="evidence" value="ECO:0007669"/>
    <property type="project" value="UniProtKB-KW"/>
</dbReference>
<organism evidence="28 29">
    <name type="scientific">Danaus plexippus plexippus</name>
    <dbReference type="NCBI Taxonomy" id="278856"/>
    <lineage>
        <taxon>Eukaryota</taxon>
        <taxon>Metazoa</taxon>
        <taxon>Ecdysozoa</taxon>
        <taxon>Arthropoda</taxon>
        <taxon>Hexapoda</taxon>
        <taxon>Insecta</taxon>
        <taxon>Pterygota</taxon>
        <taxon>Neoptera</taxon>
        <taxon>Endopterygota</taxon>
        <taxon>Lepidoptera</taxon>
        <taxon>Glossata</taxon>
        <taxon>Ditrysia</taxon>
        <taxon>Papilionoidea</taxon>
        <taxon>Nymphalidae</taxon>
        <taxon>Danainae</taxon>
        <taxon>Danaini</taxon>
        <taxon>Danaina</taxon>
        <taxon>Danaus</taxon>
        <taxon>Danaus</taxon>
    </lineage>
</organism>
<dbReference type="PROSITE" id="PS51344">
    <property type="entry name" value="HTH_TFE_IIE"/>
    <property type="match status" value="1"/>
</dbReference>
<dbReference type="SMART" id="SM00531">
    <property type="entry name" value="TFIIE"/>
    <property type="match status" value="1"/>
</dbReference>
<evidence type="ECO:0000259" key="26">
    <source>
        <dbReference type="PROSITE" id="PS50070"/>
    </source>
</evidence>
<dbReference type="InterPro" id="IPR013806">
    <property type="entry name" value="Kringle-like"/>
</dbReference>
<sequence length="916" mass="103576">MISALKEPCRSKAEKLLCSYAFPKCVNKDGIGDFALPLCYEDCMAVKMQFCYKDWIVIEEQKNRGVYFESRGHFRFPECEKLPKFSGKGPHVTCNNAGITDMDYSQVTTTCIHGSGRYYQGTVNVTETGLTCQAWESQQPHQHARPPLVFPEVQNSTNFCRNAGGEERKPWCYTMDPNVRWEVCDIPMCANSTEELDDVNGPIIMENYFTPKFVLLLSVGGLGCILGIASIALLCHYFLKSHYSKCNISNRRNLQNVDIDLDKLPSNLAYHTTGAQLNPKLEKLEFPRNNIIYIRDLGQGAFGRVFQAKAPGLVPEEEFTLVAVKMLKDEASHDLQLDFEREACLLADFDHPNIVKLLGVCAIGRPMCLLFEFMGKGDLNEYLRACSMAPNYPPAVENREDLRLLVAPLSHLDLLHIARQIASGMVYLSDRKFVHRDLATRNCLINDDMVVKIADFGLSHKIYLQDYYKGDEHDAIPVRWMPLESILYNKYTLESDVWAYGLGMTEERLVTEVPSSLKQLARLVVRGFYTIEDALIVDMLVRNPCMKEDDICELLKFERKMLRARIATLKNDKFIQVRLKMETGLDGKAQKVNYYFINYKTFVNVVKYKLDLMRKRMETEERDATSRASFKCPSCGKTFTDLEADQLYDMMTQEFRCTFCNQVVEEDQSALPKKDSRLLLAKFNEQLETLYILLREVEGIKLAPEILEPEPVDINTIRGLTAKHMTSRPGGGEWSGEATRSQGLAVEETRVDITIGDGDRTDTAAARKERPVWMVESTITTGEQSESSLVSGEVERSTGKQPAKEKGDDIMSVLLAHEKQNTGNVAANALKGADPESSDSSDNESKDPYKLKDEIAAVAEMDSEDSESDDNAPTVLVNGKPVALTSIDDDVIARMTPAEKETYIQVYQEYYSHMYD</sequence>
<keyword evidence="4" id="KW-0597">Phosphoprotein</keyword>
<feature type="binding site" evidence="21">
    <location>
        <position position="325"/>
    </location>
    <ligand>
        <name>ATP</name>
        <dbReference type="ChEBI" id="CHEBI:30616"/>
    </ligand>
</feature>
<dbReference type="KEGG" id="dpl:KGM_215600"/>
<dbReference type="FunCoup" id="A0A212EV90">
    <property type="interactions" value="2"/>
</dbReference>
<keyword evidence="23" id="KW-0472">Membrane</keyword>
<feature type="domain" description="Protein kinase" evidence="24">
    <location>
        <begin position="291"/>
        <end position="562"/>
    </location>
</feature>
<keyword evidence="13" id="KW-1015">Disulfide bond</keyword>
<evidence type="ECO:0000256" key="3">
    <source>
        <dbReference type="ARBA" id="ARBA00008947"/>
    </source>
</evidence>
<dbReference type="PANTHER" id="PTHR13097">
    <property type="entry name" value="TRANSCRIPTION INITIATION FACTOR IIE, ALPHA SUBUNIT"/>
    <property type="match status" value="1"/>
</dbReference>
<keyword evidence="11" id="KW-0007">Acetylation</keyword>
<evidence type="ECO:0000259" key="27">
    <source>
        <dbReference type="PROSITE" id="PS51344"/>
    </source>
</evidence>
<dbReference type="GO" id="GO:0004713">
    <property type="term" value="F:protein tyrosine kinase activity"/>
    <property type="evidence" value="ECO:0007669"/>
    <property type="project" value="InterPro"/>
</dbReference>
<feature type="region of interest" description="Disordered" evidence="22">
    <location>
        <begin position="776"/>
        <end position="806"/>
    </location>
</feature>
<feature type="domain" description="FZ" evidence="25">
    <location>
        <begin position="1"/>
        <end position="97"/>
    </location>
</feature>
<dbReference type="PROSITE" id="PS50011">
    <property type="entry name" value="PROTEIN_KINASE_DOM"/>
    <property type="match status" value="1"/>
</dbReference>
<dbReference type="Proteomes" id="UP000007151">
    <property type="component" value="Unassembled WGS sequence"/>
</dbReference>
<proteinExistence type="inferred from homology"/>
<dbReference type="InterPro" id="IPR020635">
    <property type="entry name" value="Tyr_kinase_cat_dom"/>
</dbReference>
<evidence type="ECO:0000256" key="6">
    <source>
        <dbReference type="ARBA" id="ARBA00022723"/>
    </source>
</evidence>
<dbReference type="InterPro" id="IPR017919">
    <property type="entry name" value="TFIIE/TFIIEa_HTH"/>
</dbReference>
<dbReference type="GO" id="GO:0006367">
    <property type="term" value="P:transcription initiation at RNA polymerase II promoter"/>
    <property type="evidence" value="ECO:0007669"/>
    <property type="project" value="InterPro"/>
</dbReference>
<dbReference type="Gene3D" id="3.30.200.20">
    <property type="entry name" value="Phosphorylase Kinase, domain 1"/>
    <property type="match status" value="1"/>
</dbReference>
<keyword evidence="9" id="KW-0862">Zinc</keyword>
<evidence type="ECO:0000256" key="4">
    <source>
        <dbReference type="ARBA" id="ARBA00022553"/>
    </source>
</evidence>
<evidence type="ECO:0000256" key="5">
    <source>
        <dbReference type="ARBA" id="ARBA00022572"/>
    </source>
</evidence>
<dbReference type="AlphaFoldDB" id="A0A212EV90"/>
<dbReference type="PROSITE" id="PS50038">
    <property type="entry name" value="FZ"/>
    <property type="match status" value="1"/>
</dbReference>
<evidence type="ECO:0000256" key="10">
    <source>
        <dbReference type="ARBA" id="ARBA00022840"/>
    </source>
</evidence>
<dbReference type="STRING" id="278856.A0A212EV90"/>
<dbReference type="SMART" id="SM00219">
    <property type="entry name" value="TyrKc"/>
    <property type="match status" value="1"/>
</dbReference>
<dbReference type="Pfam" id="PF02002">
    <property type="entry name" value="TFIIE_alpha"/>
    <property type="match status" value="1"/>
</dbReference>
<comment type="similarity">
    <text evidence="3">Belongs to the TFIIE alpha subunit family.</text>
</comment>
<evidence type="ECO:0000256" key="19">
    <source>
        <dbReference type="ARBA" id="ARBA00080958"/>
    </source>
</evidence>
<dbReference type="Gene3D" id="3.30.40.10">
    <property type="entry name" value="Zinc/RING finger domain, C3HC4 (zinc finger)"/>
    <property type="match status" value="1"/>
</dbReference>
<comment type="subunit">
    <text evidence="17">Tetramer of two alpha and two beta chains. Interacts with TAF6/TAFII80. Interacts with ATF7IP. Interacts with SND1. Part of TBP-based Pol II pre-initiation complex (PIC), in which Pol II core assembles with general transcription factors and other specific initiation factors including GTF2E1, GTF2E2, GTF2F1, GTF2F2, TCEA1, ERCC2, ERCC3, GTF2H2, GTF2H3, GTF2H4, GTF2H5, GTF2A1, GTF2A2, GTF2B and TBP; this large multi-subunit PIC complex mediates DNA unwinding and targets Pol II core to the transcription start site where the first phosphodiester bond forms.</text>
</comment>
<keyword evidence="23" id="KW-1133">Transmembrane helix</keyword>
<feature type="compositionally biased region" description="Polar residues" evidence="22">
    <location>
        <begin position="777"/>
        <end position="790"/>
    </location>
</feature>
<evidence type="ECO:0000256" key="13">
    <source>
        <dbReference type="ARBA" id="ARBA00023157"/>
    </source>
</evidence>
<evidence type="ECO:0000256" key="15">
    <source>
        <dbReference type="ARBA" id="ARBA00023242"/>
    </source>
</evidence>
<dbReference type="FunFam" id="3.30.40.10:FF:000087">
    <property type="entry name" value="General transcription factor IIE subunit 1"/>
    <property type="match status" value="1"/>
</dbReference>
<dbReference type="SUPFAM" id="SSF57783">
    <property type="entry name" value="Zinc beta-ribbon"/>
    <property type="match status" value="1"/>
</dbReference>
<evidence type="ECO:0000313" key="29">
    <source>
        <dbReference type="Proteomes" id="UP000007151"/>
    </source>
</evidence>
<dbReference type="SUPFAM" id="SSF56112">
    <property type="entry name" value="Protein kinase-like (PK-like)"/>
    <property type="match status" value="1"/>
</dbReference>
<evidence type="ECO:0000256" key="14">
    <source>
        <dbReference type="ARBA" id="ARBA00023163"/>
    </source>
</evidence>
<dbReference type="InterPro" id="IPR000001">
    <property type="entry name" value="Kringle"/>
</dbReference>
<evidence type="ECO:0000256" key="8">
    <source>
        <dbReference type="ARBA" id="ARBA00022771"/>
    </source>
</evidence>
<dbReference type="InterPro" id="IPR017441">
    <property type="entry name" value="Protein_kinase_ATP_BS"/>
</dbReference>
<evidence type="ECO:0000259" key="24">
    <source>
        <dbReference type="PROSITE" id="PS50011"/>
    </source>
</evidence>
<dbReference type="SMART" id="SM00130">
    <property type="entry name" value="KR"/>
    <property type="match status" value="1"/>
</dbReference>
<dbReference type="InterPro" id="IPR013083">
    <property type="entry name" value="Znf_RING/FYVE/PHD"/>
</dbReference>
<evidence type="ECO:0000256" key="2">
    <source>
        <dbReference type="ARBA" id="ARBA00004479"/>
    </source>
</evidence>
<dbReference type="InterPro" id="IPR001245">
    <property type="entry name" value="Ser-Thr/Tyr_kinase_cat_dom"/>
</dbReference>
<dbReference type="InParanoid" id="A0A212EV90"/>
<keyword evidence="23" id="KW-0812">Transmembrane</keyword>
<feature type="transmembrane region" description="Helical" evidence="23">
    <location>
        <begin position="213"/>
        <end position="239"/>
    </location>
</feature>
<comment type="subcellular location">
    <subcellularLocation>
        <location evidence="2">Membrane</location>
        <topology evidence="2">Single-pass type I membrane protein</topology>
    </subcellularLocation>
    <subcellularLocation>
        <location evidence="1">Nucleus</location>
    </subcellularLocation>
</comment>
<dbReference type="Gene3D" id="6.10.140.1250">
    <property type="match status" value="1"/>
</dbReference>
<dbReference type="SUPFAM" id="SSF57440">
    <property type="entry name" value="Kringle-like"/>
    <property type="match status" value="1"/>
</dbReference>
<dbReference type="PROSITE" id="PS00107">
    <property type="entry name" value="PROTEIN_KINASE_ATP"/>
    <property type="match status" value="1"/>
</dbReference>
<feature type="domain" description="Kringle" evidence="26">
    <location>
        <begin position="110"/>
        <end position="189"/>
    </location>
</feature>
<dbReference type="Gene3D" id="1.10.510.10">
    <property type="entry name" value="Transferase(Phosphotransferase) domain 1"/>
    <property type="match status" value="1"/>
</dbReference>
<name>A0A212EV90_DANPL</name>
<evidence type="ECO:0000313" key="28">
    <source>
        <dbReference type="EMBL" id="OWR45412.1"/>
    </source>
</evidence>
<keyword evidence="10 21" id="KW-0067">ATP-binding</keyword>
<dbReference type="GO" id="GO:0005524">
    <property type="term" value="F:ATP binding"/>
    <property type="evidence" value="ECO:0007669"/>
    <property type="project" value="UniProtKB-UniRule"/>
</dbReference>
<dbReference type="PRINTS" id="PR00109">
    <property type="entry name" value="TYRKINASE"/>
</dbReference>
<keyword evidence="14" id="KW-0804">Transcription</keyword>
<dbReference type="EMBL" id="AGBW02012225">
    <property type="protein sequence ID" value="OWR45412.1"/>
    <property type="molecule type" value="Genomic_DNA"/>
</dbReference>
<dbReference type="InterPro" id="IPR039997">
    <property type="entry name" value="TFE"/>
</dbReference>
<dbReference type="Pfam" id="PF11521">
    <property type="entry name" value="TFIIE-A_C"/>
    <property type="match status" value="1"/>
</dbReference>
<dbReference type="InterPro" id="IPR021600">
    <property type="entry name" value="TFIIE_asu_C"/>
</dbReference>
<evidence type="ECO:0000256" key="17">
    <source>
        <dbReference type="ARBA" id="ARBA00065242"/>
    </source>
</evidence>
<evidence type="ECO:0000256" key="11">
    <source>
        <dbReference type="ARBA" id="ARBA00022990"/>
    </source>
</evidence>
<dbReference type="PANTHER" id="PTHR13097:SF7">
    <property type="entry name" value="GENERAL TRANSCRIPTION FACTOR IIE SUBUNIT 1"/>
    <property type="match status" value="1"/>
</dbReference>
<dbReference type="Gene3D" id="2.40.20.10">
    <property type="entry name" value="Plasminogen Kringle 4"/>
    <property type="match status" value="1"/>
</dbReference>
<comment type="caution">
    <text evidence="20">Lacks conserved residue(s) required for the propagation of feature annotation.</text>
</comment>
<dbReference type="PROSITE" id="PS00109">
    <property type="entry name" value="PROTEIN_KINASE_TYR"/>
    <property type="match status" value="1"/>
</dbReference>
<dbReference type="InterPro" id="IPR008266">
    <property type="entry name" value="Tyr_kinase_AS"/>
</dbReference>
<dbReference type="PRINTS" id="PR00018">
    <property type="entry name" value="KRINGLE"/>
</dbReference>
<dbReference type="InterPro" id="IPR011009">
    <property type="entry name" value="Kinase-like_dom_sf"/>
</dbReference>
<dbReference type="PROSITE" id="PS00021">
    <property type="entry name" value="KRINGLE_1"/>
    <property type="match status" value="1"/>
</dbReference>
<comment type="function">
    <text evidence="16">Recruits TFIIH to the initiation complex and stimulates the RNA polymerase II C-terminal domain kinase and DNA-dependent ATPase activities of TFIIH. Both TFIIH and TFIIE are required for promoter clearance by RNA polymerase.</text>
</comment>
<evidence type="ECO:0000259" key="25">
    <source>
        <dbReference type="PROSITE" id="PS50038"/>
    </source>
</evidence>
<dbReference type="PROSITE" id="PS50070">
    <property type="entry name" value="KRINGLE_2"/>
    <property type="match status" value="1"/>
</dbReference>
<evidence type="ECO:0000256" key="22">
    <source>
        <dbReference type="SAM" id="MobiDB-lite"/>
    </source>
</evidence>
<dbReference type="Pfam" id="PF01392">
    <property type="entry name" value="Fz"/>
    <property type="match status" value="1"/>
</dbReference>
<evidence type="ECO:0000256" key="12">
    <source>
        <dbReference type="ARBA" id="ARBA00023015"/>
    </source>
</evidence>
<evidence type="ECO:0000256" key="16">
    <source>
        <dbReference type="ARBA" id="ARBA00025581"/>
    </source>
</evidence>
<dbReference type="GO" id="GO:0016020">
    <property type="term" value="C:membrane"/>
    <property type="evidence" value="ECO:0007669"/>
    <property type="project" value="UniProtKB-SubCell"/>
</dbReference>
<dbReference type="eggNOG" id="KOG1026">
    <property type="taxonomic scope" value="Eukaryota"/>
</dbReference>
<dbReference type="InterPro" id="IPR020067">
    <property type="entry name" value="Frizzled_dom"/>
</dbReference>
<keyword evidence="12" id="KW-0805">Transcription regulation</keyword>
<keyword evidence="6" id="KW-0479">Metal-binding</keyword>
<dbReference type="InterPro" id="IPR038178">
    <property type="entry name" value="Kringle_sf"/>
</dbReference>
<evidence type="ECO:0000256" key="1">
    <source>
        <dbReference type="ARBA" id="ARBA00004123"/>
    </source>
</evidence>
<dbReference type="Pfam" id="PF07714">
    <property type="entry name" value="PK_Tyr_Ser-Thr"/>
    <property type="match status" value="1"/>
</dbReference>
<dbReference type="InterPro" id="IPR024550">
    <property type="entry name" value="TFIIEa/SarR/Rpc3_HTH_dom"/>
</dbReference>